<comment type="subcellular location">
    <subcellularLocation>
        <location evidence="1">Cell membrane</location>
        <topology evidence="1">Multi-pass membrane protein</topology>
    </subcellularLocation>
</comment>
<proteinExistence type="predicted"/>
<evidence type="ECO:0000256" key="1">
    <source>
        <dbReference type="ARBA" id="ARBA00004651"/>
    </source>
</evidence>
<dbReference type="GO" id="GO:0016887">
    <property type="term" value="F:ATP hydrolysis activity"/>
    <property type="evidence" value="ECO:0007669"/>
    <property type="project" value="InterPro"/>
</dbReference>
<evidence type="ECO:0000256" key="2">
    <source>
        <dbReference type="ARBA" id="ARBA00022448"/>
    </source>
</evidence>
<dbReference type="GO" id="GO:0005524">
    <property type="term" value="F:ATP binding"/>
    <property type="evidence" value="ECO:0007669"/>
    <property type="project" value="UniProtKB-KW"/>
</dbReference>
<evidence type="ECO:0000256" key="4">
    <source>
        <dbReference type="ARBA" id="ARBA00022741"/>
    </source>
</evidence>
<accession>A0A544VUC1</accession>
<keyword evidence="12" id="KW-1185">Reference proteome</keyword>
<dbReference type="InterPro" id="IPR011527">
    <property type="entry name" value="ABC1_TM_dom"/>
</dbReference>
<keyword evidence="7 8" id="KW-0472">Membrane</keyword>
<dbReference type="Pfam" id="PF06472">
    <property type="entry name" value="ABC_membrane_2"/>
    <property type="match status" value="1"/>
</dbReference>
<dbReference type="PANTHER" id="PTHR11384:SF59">
    <property type="entry name" value="LYSOSOMAL COBALAMIN TRANSPORTER ABCD4"/>
    <property type="match status" value="1"/>
</dbReference>
<reference evidence="11 12" key="1">
    <citation type="submission" date="2018-10" db="EMBL/GenBank/DDBJ databases">
        <title>Draft genome of Mycobacterium hodleri strain B.</title>
        <authorList>
            <person name="Amande T.J."/>
            <person name="Mcgenity T.J."/>
        </authorList>
    </citation>
    <scope>NUCLEOTIDE SEQUENCE [LARGE SCALE GENOMIC DNA]</scope>
    <source>
        <strain evidence="11 12">B</strain>
    </source>
</reference>
<dbReference type="InterPro" id="IPR050835">
    <property type="entry name" value="ABC_transporter_sub-D"/>
</dbReference>
<evidence type="ECO:0000313" key="11">
    <source>
        <dbReference type="EMBL" id="TQR83587.1"/>
    </source>
</evidence>
<evidence type="ECO:0000313" key="12">
    <source>
        <dbReference type="Proteomes" id="UP000315759"/>
    </source>
</evidence>
<evidence type="ECO:0000256" key="8">
    <source>
        <dbReference type="SAM" id="Phobius"/>
    </source>
</evidence>
<keyword evidence="3 8" id="KW-0812">Transmembrane</keyword>
<dbReference type="InterPro" id="IPR003439">
    <property type="entry name" value="ABC_transporter-like_ATP-bd"/>
</dbReference>
<evidence type="ECO:0000256" key="5">
    <source>
        <dbReference type="ARBA" id="ARBA00022840"/>
    </source>
</evidence>
<evidence type="ECO:0000256" key="7">
    <source>
        <dbReference type="ARBA" id="ARBA00023136"/>
    </source>
</evidence>
<keyword evidence="4" id="KW-0547">Nucleotide-binding</keyword>
<dbReference type="AlphaFoldDB" id="A0A544VUC1"/>
<keyword evidence="6 8" id="KW-1133">Transmembrane helix</keyword>
<evidence type="ECO:0000259" key="9">
    <source>
        <dbReference type="PROSITE" id="PS50893"/>
    </source>
</evidence>
<dbReference type="EMBL" id="VIFX01000042">
    <property type="protein sequence ID" value="TQR83587.1"/>
    <property type="molecule type" value="Genomic_DNA"/>
</dbReference>
<dbReference type="InterPro" id="IPR036640">
    <property type="entry name" value="ABC1_TM_sf"/>
</dbReference>
<feature type="transmembrane region" description="Helical" evidence="8">
    <location>
        <begin position="66"/>
        <end position="92"/>
    </location>
</feature>
<evidence type="ECO:0000256" key="6">
    <source>
        <dbReference type="ARBA" id="ARBA00022989"/>
    </source>
</evidence>
<dbReference type="InterPro" id="IPR027417">
    <property type="entry name" value="P-loop_NTPase"/>
</dbReference>
<comment type="caution">
    <text evidence="11">The sequence shown here is derived from an EMBL/GenBank/DDBJ whole genome shotgun (WGS) entry which is preliminary data.</text>
</comment>
<evidence type="ECO:0000256" key="3">
    <source>
        <dbReference type="ARBA" id="ARBA00022692"/>
    </source>
</evidence>
<dbReference type="CDD" id="cd03223">
    <property type="entry name" value="ABCD_peroxisomal_ALDP"/>
    <property type="match status" value="1"/>
</dbReference>
<dbReference type="Gene3D" id="1.20.1560.10">
    <property type="entry name" value="ABC transporter type 1, transmembrane domain"/>
    <property type="match status" value="1"/>
</dbReference>
<dbReference type="GO" id="GO:0005886">
    <property type="term" value="C:plasma membrane"/>
    <property type="evidence" value="ECO:0007669"/>
    <property type="project" value="UniProtKB-SubCell"/>
</dbReference>
<feature type="domain" description="ABC transporter" evidence="9">
    <location>
        <begin position="427"/>
        <end position="636"/>
    </location>
</feature>
<feature type="transmembrane region" description="Helical" evidence="8">
    <location>
        <begin position="249"/>
        <end position="268"/>
    </location>
</feature>
<dbReference type="PANTHER" id="PTHR11384">
    <property type="entry name" value="ATP-BINDING CASSETTE, SUB-FAMILY D MEMBER"/>
    <property type="match status" value="1"/>
</dbReference>
<dbReference type="SUPFAM" id="SSF52540">
    <property type="entry name" value="P-loop containing nucleoside triphosphate hydrolases"/>
    <property type="match status" value="1"/>
</dbReference>
<dbReference type="Pfam" id="PF00005">
    <property type="entry name" value="ABC_tran"/>
    <property type="match status" value="1"/>
</dbReference>
<feature type="transmembrane region" description="Helical" evidence="8">
    <location>
        <begin position="20"/>
        <end position="45"/>
    </location>
</feature>
<gene>
    <name evidence="11" type="ORF">D8S82_26265</name>
</gene>
<organism evidence="11 12">
    <name type="scientific">Mycolicibacterium hodleri</name>
    <dbReference type="NCBI Taxonomy" id="49897"/>
    <lineage>
        <taxon>Bacteria</taxon>
        <taxon>Bacillati</taxon>
        <taxon>Actinomycetota</taxon>
        <taxon>Actinomycetes</taxon>
        <taxon>Mycobacteriales</taxon>
        <taxon>Mycobacteriaceae</taxon>
        <taxon>Mycolicibacterium</taxon>
    </lineage>
</organism>
<keyword evidence="5 11" id="KW-0067">ATP-binding</keyword>
<dbReference type="Proteomes" id="UP000315759">
    <property type="component" value="Unassembled WGS sequence"/>
</dbReference>
<protein>
    <submittedName>
        <fullName evidence="11">ABC transporter ATP-binding protein/permease</fullName>
    </submittedName>
</protein>
<dbReference type="InterPro" id="IPR017871">
    <property type="entry name" value="ABC_transporter-like_CS"/>
</dbReference>
<dbReference type="PROSITE" id="PS50929">
    <property type="entry name" value="ABC_TM1F"/>
    <property type="match status" value="1"/>
</dbReference>
<dbReference type="PROSITE" id="PS00211">
    <property type="entry name" value="ABC_TRANSPORTER_1"/>
    <property type="match status" value="1"/>
</dbReference>
<feature type="transmembrane region" description="Helical" evidence="8">
    <location>
        <begin position="128"/>
        <end position="147"/>
    </location>
</feature>
<name>A0A544VUC1_9MYCO</name>
<sequence length="636" mass="70136">MDTEAFAPSVDWGNELLASTLWVAKTFGVTAVCLAVVLVLLGRYTEWGRQFWRINGPYFTASASRATVWLMLAGLLASAILSVRIAVLLSYYANDLFSSLQVAFEGAGQADGSRTGSGVDGFWQSMRIFAVLATVATVRSLCDLYLLQRFTIRWRVWLTHRLLDDWLEDYAYYRGQLASAPIDNPDQRIQQDVDVVTTGTGEPNTPSHGSGNTLLFGAVESILSVASFGVIMWQLSGPLTVADVTLPRALFWIVIVYVLVATVLAFWIGRPLTRLSFLNEFRNASLRYAMIRLKEAASAVGLYRGEGAERRQLTTRLDAVIVNYRHWLNRMVMFLGFNLSVSQAINPLPYIVQAQRLFAGQISFGDVMQSATAFHAIHDALSFFRNAYDAFASYRAALIRLDGLLTANAGTRIVPQLTIGQSSDGAVQLEDVDVRTPDGRVLVKALDVRLDAGESVVVTGPSGSGKTTLLESLAGLWPHASGRVRFPVDDREVMFVSQLPYIPLGDLCTAASYPRPPGEVDATRVQQALVKVALPHLVIRINEIKDWAKVLSVGEQQRVAFARILLNEPRVVFLDESTSAMDEGLELMLYRLLRDELPTTILVSVSHRDTVEQHHDRQLALLGAGGWRLDPVSTAS</sequence>
<dbReference type="InterPro" id="IPR003593">
    <property type="entry name" value="AAA+_ATPase"/>
</dbReference>
<dbReference type="SMART" id="SM00382">
    <property type="entry name" value="AAA"/>
    <property type="match status" value="1"/>
</dbReference>
<evidence type="ECO:0000259" key="10">
    <source>
        <dbReference type="PROSITE" id="PS50929"/>
    </source>
</evidence>
<dbReference type="Gene3D" id="3.40.50.300">
    <property type="entry name" value="P-loop containing nucleotide triphosphate hydrolases"/>
    <property type="match status" value="1"/>
</dbReference>
<keyword evidence="2" id="KW-0813">Transport</keyword>
<dbReference type="SUPFAM" id="SSF90123">
    <property type="entry name" value="ABC transporter transmembrane region"/>
    <property type="match status" value="1"/>
</dbReference>
<feature type="domain" description="ABC transmembrane type-1" evidence="10">
    <location>
        <begin position="69"/>
        <end position="393"/>
    </location>
</feature>
<feature type="transmembrane region" description="Helical" evidence="8">
    <location>
        <begin position="214"/>
        <end position="237"/>
    </location>
</feature>
<dbReference type="PROSITE" id="PS50893">
    <property type="entry name" value="ABC_TRANSPORTER_2"/>
    <property type="match status" value="1"/>
</dbReference>
<dbReference type="RefSeq" id="WP_142554913.1">
    <property type="nucleotide sequence ID" value="NZ_VIFX01000042.1"/>
</dbReference>
<dbReference type="GO" id="GO:0140359">
    <property type="term" value="F:ABC-type transporter activity"/>
    <property type="evidence" value="ECO:0007669"/>
    <property type="project" value="InterPro"/>
</dbReference>